<proteinExistence type="predicted"/>
<sequence>MFFKSLDFGNTYAIAKAKATRRQGIYKQEYIQFDELRLKNIYDICKNDINSVIKWLIHFKFLQYMFYKQNPRGNE</sequence>
<evidence type="ECO:0000313" key="1">
    <source>
        <dbReference type="EMBL" id="PTI51231.1"/>
    </source>
</evidence>
<organism evidence="1 2">
    <name type="scientific">Staphylococcus warneri</name>
    <dbReference type="NCBI Taxonomy" id="1292"/>
    <lineage>
        <taxon>Bacteria</taxon>
        <taxon>Bacillati</taxon>
        <taxon>Bacillota</taxon>
        <taxon>Bacilli</taxon>
        <taxon>Bacillales</taxon>
        <taxon>Staphylococcaceae</taxon>
        <taxon>Staphylococcus</taxon>
    </lineage>
</organism>
<gene>
    <name evidence="1" type="ORF">BU085_05730</name>
</gene>
<dbReference type="EMBL" id="PZEV01000015">
    <property type="protein sequence ID" value="PTI51231.1"/>
    <property type="molecule type" value="Genomic_DNA"/>
</dbReference>
<dbReference type="AlphaFoldDB" id="A0A2T4Q0S8"/>
<accession>A0A2T4Q0S8</accession>
<dbReference type="Proteomes" id="UP000240717">
    <property type="component" value="Unassembled WGS sequence"/>
</dbReference>
<reference evidence="1 2" key="1">
    <citation type="journal article" date="2016" name="Front. Microbiol.">
        <title>Comprehensive Phylogenetic Analysis of Bovine Non-aureus Staphylococci Species Based on Whole-Genome Sequencing.</title>
        <authorList>
            <person name="Naushad S."/>
            <person name="Barkema H.W."/>
            <person name="Luby C."/>
            <person name="Condas L.A."/>
            <person name="Nobrega D.B."/>
            <person name="Carson D.A."/>
            <person name="De Buck J."/>
        </authorList>
    </citation>
    <scope>NUCLEOTIDE SEQUENCE [LARGE SCALE GENOMIC DNA]</scope>
    <source>
        <strain evidence="1 2">SNUC 2993</strain>
    </source>
</reference>
<comment type="caution">
    <text evidence="1">The sequence shown here is derived from an EMBL/GenBank/DDBJ whole genome shotgun (WGS) entry which is preliminary data.</text>
</comment>
<name>A0A2T4Q0S8_STAWA</name>
<protein>
    <submittedName>
        <fullName evidence="1">Uncharacterized protein</fullName>
    </submittedName>
</protein>
<evidence type="ECO:0000313" key="2">
    <source>
        <dbReference type="Proteomes" id="UP000240717"/>
    </source>
</evidence>